<organism evidence="1 2">
    <name type="scientific">Clostridium tetanomorphum</name>
    <dbReference type="NCBI Taxonomy" id="1553"/>
    <lineage>
        <taxon>Bacteria</taxon>
        <taxon>Bacillati</taxon>
        <taxon>Bacillota</taxon>
        <taxon>Clostridia</taxon>
        <taxon>Eubacteriales</taxon>
        <taxon>Clostridiaceae</taxon>
        <taxon>Clostridium</taxon>
    </lineage>
</organism>
<sequence length="59" mass="6955">MDIKKGDKVQILDNSQWHQKIGLCTEVGHDIAVVFCVQFPFWRYYVTEENRESVRIIGN</sequence>
<accession>A0A923ED06</accession>
<dbReference type="EMBL" id="JAAZWO010000034">
    <property type="protein sequence ID" value="MBC2399709.1"/>
    <property type="molecule type" value="Genomic_DNA"/>
</dbReference>
<evidence type="ECO:0000313" key="2">
    <source>
        <dbReference type="Proteomes" id="UP000563151"/>
    </source>
</evidence>
<protein>
    <submittedName>
        <fullName evidence="1">Uncharacterized protein</fullName>
    </submittedName>
</protein>
<evidence type="ECO:0000313" key="1">
    <source>
        <dbReference type="EMBL" id="MBC2399709.1"/>
    </source>
</evidence>
<name>A0A923ED06_CLOTT</name>
<dbReference type="AlphaFoldDB" id="A0A923ED06"/>
<comment type="caution">
    <text evidence="1">The sequence shown here is derived from an EMBL/GenBank/DDBJ whole genome shotgun (WGS) entry which is preliminary data.</text>
</comment>
<dbReference type="RefSeq" id="WP_035152331.1">
    <property type="nucleotide sequence ID" value="NZ_JAAZWO010000034.1"/>
</dbReference>
<keyword evidence="2" id="KW-1185">Reference proteome</keyword>
<reference evidence="1 2" key="1">
    <citation type="submission" date="2020-04" db="EMBL/GenBank/DDBJ databases">
        <title>Genomic insights into acetone-butanol-ethanol (ABE) fermentation by sequencing solventogenic clostridia strains.</title>
        <authorList>
            <person name="Brown S."/>
        </authorList>
    </citation>
    <scope>NUCLEOTIDE SEQUENCE [LARGE SCALE GENOMIC DNA]</scope>
    <source>
        <strain evidence="1 2">DJ011</strain>
    </source>
</reference>
<gene>
    <name evidence="1" type="ORF">HGG79_18340</name>
</gene>
<proteinExistence type="predicted"/>
<dbReference type="Proteomes" id="UP000563151">
    <property type="component" value="Unassembled WGS sequence"/>
</dbReference>